<sequence length="49" mass="5505">MDEEIFELEEAVAVESKTIEQILDILDMMNLTSNSIPLPNVTGKDHDES</sequence>
<dbReference type="InterPro" id="IPR016073">
    <property type="entry name" value="Skp1_comp_POZ"/>
</dbReference>
<dbReference type="EMBL" id="BJWL01000404">
    <property type="protein sequence ID" value="GFS42750.1"/>
    <property type="molecule type" value="Genomic_DNA"/>
</dbReference>
<dbReference type="AlphaFoldDB" id="A0A7J0DUP3"/>
<comment type="caution">
    <text evidence="3">The sequence shown here is derived from an EMBL/GenBank/DDBJ whole genome shotgun (WGS) entry which is preliminary data.</text>
</comment>
<evidence type="ECO:0000313" key="3">
    <source>
        <dbReference type="EMBL" id="GFS42750.1"/>
    </source>
</evidence>
<feature type="domain" description="SKP1 component POZ" evidence="2">
    <location>
        <begin position="2"/>
        <end position="44"/>
    </location>
</feature>
<comment type="pathway">
    <text evidence="1">Protein modification; protein ubiquitination.</text>
</comment>
<protein>
    <recommendedName>
        <fullName evidence="2">SKP1 component POZ domain-containing protein</fullName>
    </recommendedName>
</protein>
<name>A0A7J0DUP3_9ERIC</name>
<dbReference type="InterPro" id="IPR011333">
    <property type="entry name" value="SKP1/BTB/POZ_sf"/>
</dbReference>
<dbReference type="OrthoDB" id="7827685at2759"/>
<keyword evidence="4" id="KW-1185">Reference proteome</keyword>
<dbReference type="Gene3D" id="3.30.710.10">
    <property type="entry name" value="Potassium Channel Kv1.1, Chain A"/>
    <property type="match status" value="1"/>
</dbReference>
<accession>A0A7J0DUP3</accession>
<proteinExistence type="predicted"/>
<dbReference type="Proteomes" id="UP000585474">
    <property type="component" value="Unassembled WGS sequence"/>
</dbReference>
<evidence type="ECO:0000259" key="2">
    <source>
        <dbReference type="Pfam" id="PF03931"/>
    </source>
</evidence>
<organism evidence="3 4">
    <name type="scientific">Actinidia rufa</name>
    <dbReference type="NCBI Taxonomy" id="165716"/>
    <lineage>
        <taxon>Eukaryota</taxon>
        <taxon>Viridiplantae</taxon>
        <taxon>Streptophyta</taxon>
        <taxon>Embryophyta</taxon>
        <taxon>Tracheophyta</taxon>
        <taxon>Spermatophyta</taxon>
        <taxon>Magnoliopsida</taxon>
        <taxon>eudicotyledons</taxon>
        <taxon>Gunneridae</taxon>
        <taxon>Pentapetalae</taxon>
        <taxon>asterids</taxon>
        <taxon>Ericales</taxon>
        <taxon>Actinidiaceae</taxon>
        <taxon>Actinidia</taxon>
    </lineage>
</organism>
<reference evidence="4" key="1">
    <citation type="submission" date="2019-07" db="EMBL/GenBank/DDBJ databases">
        <title>De Novo Assembly of kiwifruit Actinidia rufa.</title>
        <authorList>
            <person name="Sugita-Konishi S."/>
            <person name="Sato K."/>
            <person name="Mori E."/>
            <person name="Abe Y."/>
            <person name="Kisaki G."/>
            <person name="Hamano K."/>
            <person name="Suezawa K."/>
            <person name="Otani M."/>
            <person name="Fukuda T."/>
            <person name="Manabe T."/>
            <person name="Gomi K."/>
            <person name="Tabuchi M."/>
            <person name="Akimitsu K."/>
            <person name="Kataoka I."/>
        </authorList>
    </citation>
    <scope>NUCLEOTIDE SEQUENCE [LARGE SCALE GENOMIC DNA]</scope>
    <source>
        <strain evidence="4">cv. Fuchu</strain>
    </source>
</reference>
<evidence type="ECO:0000256" key="1">
    <source>
        <dbReference type="ARBA" id="ARBA00004906"/>
    </source>
</evidence>
<dbReference type="GO" id="GO:0006511">
    <property type="term" value="P:ubiquitin-dependent protein catabolic process"/>
    <property type="evidence" value="ECO:0007669"/>
    <property type="project" value="InterPro"/>
</dbReference>
<gene>
    <name evidence="3" type="ORF">Acr_00g0081450</name>
</gene>
<evidence type="ECO:0000313" key="4">
    <source>
        <dbReference type="Proteomes" id="UP000585474"/>
    </source>
</evidence>
<dbReference type="Pfam" id="PF03931">
    <property type="entry name" value="Skp1_POZ"/>
    <property type="match status" value="1"/>
</dbReference>
<dbReference type="SUPFAM" id="SSF54695">
    <property type="entry name" value="POZ domain"/>
    <property type="match status" value="1"/>
</dbReference>